<dbReference type="CDD" id="cd21453">
    <property type="entry name" value="DLC-like_DNAL4"/>
    <property type="match status" value="1"/>
</dbReference>
<dbReference type="InterPro" id="IPR001372">
    <property type="entry name" value="Dynein_light_chain_typ-1/2"/>
</dbReference>
<evidence type="ECO:0000256" key="7">
    <source>
        <dbReference type="ARBA" id="ARBA00023069"/>
    </source>
</evidence>
<dbReference type="FunFam" id="3.30.740.10:FF:000002">
    <property type="entry name" value="Dynein light chain"/>
    <property type="match status" value="1"/>
</dbReference>
<keyword evidence="6 12" id="KW-0243">Dynein</keyword>
<keyword evidence="5 12" id="KW-0493">Microtubule</keyword>
<dbReference type="GO" id="GO:0007017">
    <property type="term" value="P:microtubule-based process"/>
    <property type="evidence" value="ECO:0007669"/>
    <property type="project" value="InterPro"/>
</dbReference>
<keyword evidence="9 12" id="KW-0206">Cytoskeleton</keyword>
<evidence type="ECO:0000256" key="3">
    <source>
        <dbReference type="ARBA" id="ARBA00011655"/>
    </source>
</evidence>
<proteinExistence type="inferred from homology"/>
<evidence type="ECO:0000256" key="4">
    <source>
        <dbReference type="ARBA" id="ARBA00022490"/>
    </source>
</evidence>
<dbReference type="SUPFAM" id="SSF54648">
    <property type="entry name" value="DLC"/>
    <property type="match status" value="1"/>
</dbReference>
<comment type="caution">
    <text evidence="13">The sequence shown here is derived from an EMBL/GenBank/DDBJ whole genome shotgun (WGS) entry which is preliminary data.</text>
</comment>
<dbReference type="EMBL" id="JARPUR010000005">
    <property type="protein sequence ID" value="KAK4876061.1"/>
    <property type="molecule type" value="Genomic_DNA"/>
</dbReference>
<protein>
    <recommendedName>
        <fullName evidence="12">Dynein light chain</fullName>
    </recommendedName>
</protein>
<accession>A0AAN7S7T0</accession>
<keyword evidence="4 12" id="KW-0963">Cytoplasm</keyword>
<keyword evidence="14" id="KW-1185">Reference proteome</keyword>
<organism evidence="13 14">
    <name type="scientific">Aquatica leii</name>
    <dbReference type="NCBI Taxonomy" id="1421715"/>
    <lineage>
        <taxon>Eukaryota</taxon>
        <taxon>Metazoa</taxon>
        <taxon>Ecdysozoa</taxon>
        <taxon>Arthropoda</taxon>
        <taxon>Hexapoda</taxon>
        <taxon>Insecta</taxon>
        <taxon>Pterygota</taxon>
        <taxon>Neoptera</taxon>
        <taxon>Endopterygota</taxon>
        <taxon>Coleoptera</taxon>
        <taxon>Polyphaga</taxon>
        <taxon>Elateriformia</taxon>
        <taxon>Elateroidea</taxon>
        <taxon>Lampyridae</taxon>
        <taxon>Luciolinae</taxon>
        <taxon>Aquatica</taxon>
    </lineage>
</organism>
<dbReference type="AlphaFoldDB" id="A0AAN7S7T0"/>
<comment type="function">
    <text evidence="11">Force generating protein of respiratory cilia. Produces force towards the minus ends of microtubules. Dynein has ATPase activity.</text>
</comment>
<dbReference type="GO" id="GO:0030286">
    <property type="term" value="C:dynein complex"/>
    <property type="evidence" value="ECO:0007669"/>
    <property type="project" value="UniProtKB-KW"/>
</dbReference>
<evidence type="ECO:0000256" key="1">
    <source>
        <dbReference type="ARBA" id="ARBA00004430"/>
    </source>
</evidence>
<evidence type="ECO:0000256" key="8">
    <source>
        <dbReference type="ARBA" id="ARBA00023175"/>
    </source>
</evidence>
<name>A0AAN7S7T0_9COLE</name>
<evidence type="ECO:0000256" key="11">
    <source>
        <dbReference type="ARBA" id="ARBA00057688"/>
    </source>
</evidence>
<keyword evidence="8 12" id="KW-0505">Motor protein</keyword>
<evidence type="ECO:0000256" key="5">
    <source>
        <dbReference type="ARBA" id="ARBA00022701"/>
    </source>
</evidence>
<evidence type="ECO:0000256" key="9">
    <source>
        <dbReference type="ARBA" id="ARBA00023212"/>
    </source>
</evidence>
<dbReference type="GO" id="GO:0005930">
    <property type="term" value="C:axoneme"/>
    <property type="evidence" value="ECO:0007669"/>
    <property type="project" value="UniProtKB-SubCell"/>
</dbReference>
<dbReference type="PANTHER" id="PTHR11886">
    <property type="entry name" value="DYNEIN LIGHT CHAIN"/>
    <property type="match status" value="1"/>
</dbReference>
<sequence>MAEEAVVVETKEEEKKCVHTYPLVKSSDMNEEMRLESVEIVVTACEKFSANNEAAAKMIKDQMDKKFNPPFHVVVGEGYGFEITYQCQSLLFMYFAGTLAICIWKS</sequence>
<dbReference type="Pfam" id="PF01221">
    <property type="entry name" value="Dynein_light"/>
    <property type="match status" value="1"/>
</dbReference>
<reference evidence="14" key="1">
    <citation type="submission" date="2023-01" db="EMBL/GenBank/DDBJ databases">
        <title>Key to firefly adult light organ development and bioluminescence: homeobox transcription factors regulate luciferase expression and transportation to peroxisome.</title>
        <authorList>
            <person name="Fu X."/>
        </authorList>
    </citation>
    <scope>NUCLEOTIDE SEQUENCE [LARGE SCALE GENOMIC DNA]</scope>
</reference>
<dbReference type="Proteomes" id="UP001353858">
    <property type="component" value="Unassembled WGS sequence"/>
</dbReference>
<evidence type="ECO:0000313" key="14">
    <source>
        <dbReference type="Proteomes" id="UP001353858"/>
    </source>
</evidence>
<dbReference type="InterPro" id="IPR037177">
    <property type="entry name" value="DLC_sf"/>
</dbReference>
<comment type="similarity">
    <text evidence="2 12">Belongs to the dynein light chain family.</text>
</comment>
<comment type="subcellular location">
    <subcellularLocation>
        <location evidence="1">Cytoplasm</location>
        <location evidence="1">Cytoskeleton</location>
        <location evidence="1">Cilium axoneme</location>
    </subcellularLocation>
</comment>
<keyword evidence="7" id="KW-0969">Cilium</keyword>
<dbReference type="GO" id="GO:0005874">
    <property type="term" value="C:microtubule"/>
    <property type="evidence" value="ECO:0007669"/>
    <property type="project" value="UniProtKB-KW"/>
</dbReference>
<keyword evidence="10" id="KW-0966">Cell projection</keyword>
<evidence type="ECO:0000256" key="2">
    <source>
        <dbReference type="ARBA" id="ARBA00010156"/>
    </source>
</evidence>
<evidence type="ECO:0000256" key="10">
    <source>
        <dbReference type="ARBA" id="ARBA00023273"/>
    </source>
</evidence>
<dbReference type="SMART" id="SM01375">
    <property type="entry name" value="Dynein_light"/>
    <property type="match status" value="1"/>
</dbReference>
<dbReference type="Gene3D" id="3.30.740.10">
    <property type="entry name" value="Protein Inhibitor Of Neuronal Nitric Oxide Synthase"/>
    <property type="match status" value="1"/>
</dbReference>
<evidence type="ECO:0000256" key="12">
    <source>
        <dbReference type="RuleBase" id="RU365010"/>
    </source>
</evidence>
<evidence type="ECO:0000256" key="6">
    <source>
        <dbReference type="ARBA" id="ARBA00023017"/>
    </source>
</evidence>
<evidence type="ECO:0000313" key="13">
    <source>
        <dbReference type="EMBL" id="KAK4876061.1"/>
    </source>
</evidence>
<dbReference type="PANTHER" id="PTHR11886:SF2">
    <property type="entry name" value="DYNEIN AXONEMAL LIGHT CHAIN 4"/>
    <property type="match status" value="1"/>
</dbReference>
<gene>
    <name evidence="13" type="ORF">RN001_012483</name>
</gene>
<comment type="subunit">
    <text evidence="3">Consists of at least two heavy chains and a number of intermediate and light chains.</text>
</comment>